<evidence type="ECO:0000256" key="14">
    <source>
        <dbReference type="ARBA" id="ARBA00048988"/>
    </source>
</evidence>
<evidence type="ECO:0000256" key="7">
    <source>
        <dbReference type="ARBA" id="ARBA00022839"/>
    </source>
</evidence>
<evidence type="ECO:0000256" key="2">
    <source>
        <dbReference type="ARBA" id="ARBA00022722"/>
    </source>
</evidence>
<keyword evidence="6 15" id="KW-0347">Helicase</keyword>
<dbReference type="Pfam" id="PF12705">
    <property type="entry name" value="PDDEXK_1"/>
    <property type="match status" value="1"/>
</dbReference>
<evidence type="ECO:0000256" key="5">
    <source>
        <dbReference type="ARBA" id="ARBA00022801"/>
    </source>
</evidence>
<comment type="caution">
    <text evidence="19">The sequence shown here is derived from an EMBL/GenBank/DDBJ whole genome shotgun (WGS) entry which is preliminary data.</text>
</comment>
<evidence type="ECO:0000259" key="17">
    <source>
        <dbReference type="PROSITE" id="PS51198"/>
    </source>
</evidence>
<dbReference type="GO" id="GO:0006281">
    <property type="term" value="P:DNA repair"/>
    <property type="evidence" value="ECO:0007669"/>
    <property type="project" value="UniProtKB-KW"/>
</dbReference>
<keyword evidence="2" id="KW-0540">Nuclease</keyword>
<reference evidence="19 20" key="1">
    <citation type="journal article" date="2019" name="Int. J. Syst. Evol. Microbiol.">
        <title>The Global Catalogue of Microorganisms (GCM) 10K type strain sequencing project: providing services to taxonomists for standard genome sequencing and annotation.</title>
        <authorList>
            <consortium name="The Broad Institute Genomics Platform"/>
            <consortium name="The Broad Institute Genome Sequencing Center for Infectious Disease"/>
            <person name="Wu L."/>
            <person name="Ma J."/>
        </authorList>
    </citation>
    <scope>NUCLEOTIDE SEQUENCE [LARGE SCALE GENOMIC DNA]</scope>
    <source>
        <strain evidence="19 20">CGMCC 1.10390</strain>
    </source>
</reference>
<dbReference type="InterPro" id="IPR014017">
    <property type="entry name" value="DNA_helicase_UvrD-like_C"/>
</dbReference>
<dbReference type="Proteomes" id="UP001597034">
    <property type="component" value="Unassembled WGS sequence"/>
</dbReference>
<dbReference type="InterPro" id="IPR038726">
    <property type="entry name" value="PDDEXK_AddAB-type"/>
</dbReference>
<dbReference type="GO" id="GO:0003677">
    <property type="term" value="F:DNA binding"/>
    <property type="evidence" value="ECO:0007669"/>
    <property type="project" value="UniProtKB-KW"/>
</dbReference>
<dbReference type="SUPFAM" id="SSF52980">
    <property type="entry name" value="Restriction endonuclease-like"/>
    <property type="match status" value="1"/>
</dbReference>
<dbReference type="InterPro" id="IPR011604">
    <property type="entry name" value="PDDEXK-like_dom_sf"/>
</dbReference>
<evidence type="ECO:0000256" key="1">
    <source>
        <dbReference type="ARBA" id="ARBA00009922"/>
    </source>
</evidence>
<gene>
    <name evidence="19" type="ORF">ACFSBL_20010</name>
</gene>
<keyword evidence="4" id="KW-0227">DNA damage</keyword>
<evidence type="ECO:0000256" key="11">
    <source>
        <dbReference type="ARBA" id="ARBA00023235"/>
    </source>
</evidence>
<dbReference type="InterPro" id="IPR014016">
    <property type="entry name" value="UvrD-like_ATP-bd"/>
</dbReference>
<keyword evidence="9" id="KW-0238">DNA-binding</keyword>
<keyword evidence="11" id="KW-0413">Isomerase</keyword>
<evidence type="ECO:0000256" key="10">
    <source>
        <dbReference type="ARBA" id="ARBA00023204"/>
    </source>
</evidence>
<dbReference type="GO" id="GO:0043138">
    <property type="term" value="F:3'-5' DNA helicase activity"/>
    <property type="evidence" value="ECO:0007669"/>
    <property type="project" value="UniProtKB-EC"/>
</dbReference>
<protein>
    <recommendedName>
        <fullName evidence="13">DNA 3'-5' helicase</fullName>
        <ecNumber evidence="13">5.6.2.4</ecNumber>
    </recommendedName>
</protein>
<feature type="region of interest" description="Disordered" evidence="16">
    <location>
        <begin position="1"/>
        <end position="20"/>
    </location>
</feature>
<evidence type="ECO:0000256" key="9">
    <source>
        <dbReference type="ARBA" id="ARBA00023125"/>
    </source>
</evidence>
<comment type="similarity">
    <text evidence="1">Belongs to the helicase family. UvrD subfamily.</text>
</comment>
<dbReference type="GO" id="GO:0004527">
    <property type="term" value="F:exonuclease activity"/>
    <property type="evidence" value="ECO:0007669"/>
    <property type="project" value="UniProtKB-KW"/>
</dbReference>
<dbReference type="Gene3D" id="1.10.10.160">
    <property type="match status" value="1"/>
</dbReference>
<dbReference type="EC" id="5.6.2.4" evidence="13"/>
<evidence type="ECO:0000256" key="13">
    <source>
        <dbReference type="ARBA" id="ARBA00034808"/>
    </source>
</evidence>
<evidence type="ECO:0000313" key="19">
    <source>
        <dbReference type="EMBL" id="MFD1647976.1"/>
    </source>
</evidence>
<dbReference type="CDD" id="cd17932">
    <property type="entry name" value="DEXQc_UvrD"/>
    <property type="match status" value="1"/>
</dbReference>
<evidence type="ECO:0000259" key="18">
    <source>
        <dbReference type="PROSITE" id="PS51217"/>
    </source>
</evidence>
<keyword evidence="8 15" id="KW-0067">ATP-binding</keyword>
<dbReference type="Pfam" id="PF00580">
    <property type="entry name" value="UvrD-helicase"/>
    <property type="match status" value="1"/>
</dbReference>
<evidence type="ECO:0000256" key="15">
    <source>
        <dbReference type="PROSITE-ProRule" id="PRU00560"/>
    </source>
</evidence>
<feature type="domain" description="UvrD-like helicase ATP-binding" evidence="17">
    <location>
        <begin position="12"/>
        <end position="433"/>
    </location>
</feature>
<dbReference type="PANTHER" id="PTHR11070">
    <property type="entry name" value="UVRD / RECB / PCRA DNA HELICASE FAMILY MEMBER"/>
    <property type="match status" value="1"/>
</dbReference>
<dbReference type="PROSITE" id="PS51217">
    <property type="entry name" value="UVRD_HELICASE_CTER"/>
    <property type="match status" value="1"/>
</dbReference>
<evidence type="ECO:0000313" key="20">
    <source>
        <dbReference type="Proteomes" id="UP001597034"/>
    </source>
</evidence>
<accession>A0ABD6DNP7</accession>
<keyword evidence="3 15" id="KW-0547">Nucleotide-binding</keyword>
<dbReference type="PROSITE" id="PS51198">
    <property type="entry name" value="UVRD_HELICASE_ATP_BIND"/>
    <property type="match status" value="1"/>
</dbReference>
<evidence type="ECO:0000256" key="4">
    <source>
        <dbReference type="ARBA" id="ARBA00022763"/>
    </source>
</evidence>
<dbReference type="GO" id="GO:0005524">
    <property type="term" value="F:ATP binding"/>
    <property type="evidence" value="ECO:0007669"/>
    <property type="project" value="UniProtKB-UniRule"/>
</dbReference>
<dbReference type="InterPro" id="IPR011335">
    <property type="entry name" value="Restrct_endonuc-II-like"/>
</dbReference>
<name>A0ABD6DNP7_9EURY</name>
<dbReference type="RefSeq" id="WP_256401547.1">
    <property type="nucleotide sequence ID" value="NZ_JANHJR010000004.1"/>
</dbReference>
<sequence>MTDNRTAHEQVPEPRDAQRDIIESDDYPMRVRAGAGTGKTFTMVRKIQRLIENGTAPDRILALTFTNKAADSMREKLVETVGEQGYDIEAYTYHAICHELLQEFAYYADLDPRYDIATDADRFALSYEVLDEMPYRFTNPDVYDGVDYATGAPDRLLRFIPAMKRAGITPDDVDAYLPSVDRLFELGELAEQIHEAADEHLRVGWRKVTEDRLDEMIDNLGAMEQTLAALRAGLHDDGMEAHVATYLDVMSETCVSMGAFLDSNRTAILDGDLTYSFKLPAHLFGQYSGAPKGMPSLDYSLPEKLDAFVKRCQVLSDLVPGYRAYETRLDEENLLDFNDLVLATVDLLQDDTVAGWLGERYDYVFCDEYQDTDTVQFELVQRLAAEADLFVVGDDDQAIYEWRGANVENIGPRLDDAYPGLHDETLEENFRSRQPILDLANNALSHLEARGSDKELTAVGDAADADTGVVTLEADEEPEDEAAQLTNALVRLINGDNDIADTEYSPGDIAILVRKKRHARPIADELTSAGIPYELGGDLASEAPGVETVIAALKALANPHDEVALNRVLAMRYRIHRKDLERLNSHELPRTGPDEKTPLQTSLLELPLDEFTVPERVATAREQLGDLWAKRNTYSLSRLYQELKSTMRIEWFLSEQERRDLRALDEVVSSFEEGAVEPELSSRFIEFLDQHDIITEVSDREMEDQPEAQEEAVSIMTIHKSKGLEFPVVVLPQLRADEWEPQARTYDVVEHVLDGGSPLDHDFAERDAHEARRLLHVGITRAEELSILSGRYDDDSDDGLGDETISPATVGDVLPGTVPWSIDGVSFPIWETIQESRPPTAIDGTETLASPVDVTERVVAVEGQQQYSRSAGQARVLGLAKQALEGDLDPALADKLPADILGEPAGATLHRRHSYTSLDTFETCQRRHYLSHVVRAFDDPVTGQGTGAGHSGPSQQAIGILFHDTAERAADRGYTSKAEWLALAERLAMIRGEGDVLPAVEECIERFFQTEASEWEILAAERGFELSFDDESVVGLIDALCRRQNGDLVVLDYKATQKERSLDDDLQLPIYLLACEQLFEEPVRTAGYAYVGAQGPRIDLREFTDADLDHVREQLSDRLSDAAESSFGTYTAGDHCKYCPHRSLSCSDEADIDISH</sequence>
<evidence type="ECO:0000256" key="8">
    <source>
        <dbReference type="ARBA" id="ARBA00022840"/>
    </source>
</evidence>
<keyword evidence="5 15" id="KW-0378">Hydrolase</keyword>
<dbReference type="InterPro" id="IPR013986">
    <property type="entry name" value="DExx_box_DNA_helicase_dom_sf"/>
</dbReference>
<dbReference type="EMBL" id="JBHUDO010000004">
    <property type="protein sequence ID" value="MFD1647976.1"/>
    <property type="molecule type" value="Genomic_DNA"/>
</dbReference>
<dbReference type="SUPFAM" id="SSF52540">
    <property type="entry name" value="P-loop containing nucleoside triphosphate hydrolases"/>
    <property type="match status" value="1"/>
</dbReference>
<keyword evidence="7" id="KW-0269">Exonuclease</keyword>
<evidence type="ECO:0000256" key="12">
    <source>
        <dbReference type="ARBA" id="ARBA00034617"/>
    </source>
</evidence>
<comment type="catalytic activity">
    <reaction evidence="14">
        <text>ATP + H2O = ADP + phosphate + H(+)</text>
        <dbReference type="Rhea" id="RHEA:13065"/>
        <dbReference type="ChEBI" id="CHEBI:15377"/>
        <dbReference type="ChEBI" id="CHEBI:15378"/>
        <dbReference type="ChEBI" id="CHEBI:30616"/>
        <dbReference type="ChEBI" id="CHEBI:43474"/>
        <dbReference type="ChEBI" id="CHEBI:456216"/>
        <dbReference type="EC" id="5.6.2.4"/>
    </reaction>
</comment>
<dbReference type="PANTHER" id="PTHR11070:SF2">
    <property type="entry name" value="ATP-DEPENDENT DNA HELICASE SRS2"/>
    <property type="match status" value="1"/>
</dbReference>
<dbReference type="AlphaFoldDB" id="A0ABD6DNP7"/>
<evidence type="ECO:0000256" key="16">
    <source>
        <dbReference type="SAM" id="MobiDB-lite"/>
    </source>
</evidence>
<dbReference type="Gene3D" id="1.10.486.10">
    <property type="entry name" value="PCRA, domain 4"/>
    <property type="match status" value="1"/>
</dbReference>
<keyword evidence="10" id="KW-0234">DNA repair</keyword>
<dbReference type="Gene3D" id="3.40.50.300">
    <property type="entry name" value="P-loop containing nucleotide triphosphate hydrolases"/>
    <property type="match status" value="3"/>
</dbReference>
<proteinExistence type="inferred from homology"/>
<evidence type="ECO:0000256" key="6">
    <source>
        <dbReference type="ARBA" id="ARBA00022806"/>
    </source>
</evidence>
<dbReference type="InterPro" id="IPR000212">
    <property type="entry name" value="DNA_helicase_UvrD/REP"/>
</dbReference>
<dbReference type="Gene3D" id="3.90.320.10">
    <property type="match status" value="1"/>
</dbReference>
<evidence type="ECO:0000256" key="3">
    <source>
        <dbReference type="ARBA" id="ARBA00022741"/>
    </source>
</evidence>
<dbReference type="InterPro" id="IPR027417">
    <property type="entry name" value="P-loop_NTPase"/>
</dbReference>
<comment type="catalytic activity">
    <reaction evidence="12">
        <text>Couples ATP hydrolysis with the unwinding of duplex DNA by translocating in the 3'-5' direction.</text>
        <dbReference type="EC" id="5.6.2.4"/>
    </reaction>
</comment>
<feature type="domain" description="UvrD-like helicase C-terminal" evidence="18">
    <location>
        <begin position="434"/>
        <end position="723"/>
    </location>
</feature>
<dbReference type="Pfam" id="PF13361">
    <property type="entry name" value="UvrD_C"/>
    <property type="match status" value="1"/>
</dbReference>
<feature type="binding site" evidence="15">
    <location>
        <begin position="33"/>
        <end position="40"/>
    </location>
    <ligand>
        <name>ATP</name>
        <dbReference type="ChEBI" id="CHEBI:30616"/>
    </ligand>
</feature>
<keyword evidence="20" id="KW-1185">Reference proteome</keyword>
<organism evidence="19 20">
    <name type="scientific">Haloarchaeobius litoreus</name>
    <dbReference type="NCBI Taxonomy" id="755306"/>
    <lineage>
        <taxon>Archaea</taxon>
        <taxon>Methanobacteriati</taxon>
        <taxon>Methanobacteriota</taxon>
        <taxon>Stenosarchaea group</taxon>
        <taxon>Halobacteria</taxon>
        <taxon>Halobacteriales</taxon>
        <taxon>Halorubellaceae</taxon>
        <taxon>Haloarchaeobius</taxon>
    </lineage>
</organism>